<accession>A0A2T8IBP6</accession>
<organism evidence="2">
    <name type="scientific">Panicum hallii</name>
    <dbReference type="NCBI Taxonomy" id="206008"/>
    <lineage>
        <taxon>Eukaryota</taxon>
        <taxon>Viridiplantae</taxon>
        <taxon>Streptophyta</taxon>
        <taxon>Embryophyta</taxon>
        <taxon>Tracheophyta</taxon>
        <taxon>Spermatophyta</taxon>
        <taxon>Magnoliopsida</taxon>
        <taxon>Liliopsida</taxon>
        <taxon>Poales</taxon>
        <taxon>Poaceae</taxon>
        <taxon>PACMAD clade</taxon>
        <taxon>Panicoideae</taxon>
        <taxon>Panicodae</taxon>
        <taxon>Paniceae</taxon>
        <taxon>Panicinae</taxon>
        <taxon>Panicum</taxon>
        <taxon>Panicum sect. Panicum</taxon>
    </lineage>
</organism>
<dbReference type="AlphaFoldDB" id="A0A2T8IBP6"/>
<dbReference type="EMBL" id="CM008052">
    <property type="protein sequence ID" value="PVH35101.1"/>
    <property type="molecule type" value="Genomic_DNA"/>
</dbReference>
<name>A0A2T8IBP6_9POAL</name>
<dbReference type="Gramene" id="PVH35101">
    <property type="protein sequence ID" value="PVH35101"/>
    <property type="gene ID" value="PAHAL_7G105900"/>
</dbReference>
<gene>
    <name evidence="2" type="ORF">PAHAL_7G105900</name>
</gene>
<evidence type="ECO:0008006" key="3">
    <source>
        <dbReference type="Google" id="ProtNLM"/>
    </source>
</evidence>
<proteinExistence type="predicted"/>
<reference evidence="2" key="1">
    <citation type="submission" date="2018-04" db="EMBL/GenBank/DDBJ databases">
        <title>WGS assembly of Panicum hallii.</title>
        <authorList>
            <person name="Lovell J."/>
            <person name="Jenkins J."/>
            <person name="Lowry D."/>
            <person name="Mamidi S."/>
            <person name="Sreedasyam A."/>
            <person name="Weng X."/>
            <person name="Barry K."/>
            <person name="Bonette J."/>
            <person name="Campitelli B."/>
            <person name="Daum C."/>
            <person name="Gordon S."/>
            <person name="Gould B."/>
            <person name="Lipzen A."/>
            <person name="Macqueen A."/>
            <person name="Palacio-Mejia J."/>
            <person name="Plott C."/>
            <person name="Shakirov E."/>
            <person name="Shu S."/>
            <person name="Yoshinaga Y."/>
            <person name="Zane M."/>
            <person name="Rokhsar D."/>
            <person name="Grimwood J."/>
            <person name="Schmutz J."/>
            <person name="Juenger T."/>
        </authorList>
    </citation>
    <scope>NUCLEOTIDE SEQUENCE [LARGE SCALE GENOMIC DNA]</scope>
    <source>
        <strain evidence="2">FIL2</strain>
    </source>
</reference>
<evidence type="ECO:0000256" key="1">
    <source>
        <dbReference type="SAM" id="MobiDB-lite"/>
    </source>
</evidence>
<feature type="compositionally biased region" description="Low complexity" evidence="1">
    <location>
        <begin position="76"/>
        <end position="97"/>
    </location>
</feature>
<dbReference type="Proteomes" id="UP000243499">
    <property type="component" value="Chromosome 7"/>
</dbReference>
<protein>
    <recommendedName>
        <fullName evidence="3">TF-B3 domain-containing protein</fullName>
    </recommendedName>
</protein>
<feature type="region of interest" description="Disordered" evidence="1">
    <location>
        <begin position="75"/>
        <end position="97"/>
    </location>
</feature>
<evidence type="ECO:0000313" key="2">
    <source>
        <dbReference type="EMBL" id="PVH35101.1"/>
    </source>
</evidence>
<sequence>MASPGNRGAAKAKHLRVLLPFTCDALRIPDEVAVEIGAEEALIVGPASGKVIWPVEVGQDGDGAFLGRGWPEFAGSSSSATAAAASSPPRRSTPPSA</sequence>